<name>A0A2P4Z0A0_9CRYT</name>
<sequence length="211" mass="24869">MKSNNPNKFRSFIIVIHQEYGCLLLKSTKKSKYDIFQLPGGRLDEKDLLINLSEANSNSNDNNNNNNGINPIPTENAFKIAAARELYEETGLDFRNRLNMLKPLKFDLPIKWRFFYLNITNYEIVNQNQNKNYYFNIFQEFSQYFKSIMFNTKNNNTDVKNINIKLSKEHESFLFEKDLVKASQLVESHSKGICSKALLLFKQNYQIFTKY</sequence>
<gene>
    <name evidence="2" type="ORF">CmeUKMEL1_07155</name>
</gene>
<accession>A0A2P4Z0A0</accession>
<dbReference type="Pfam" id="PF00293">
    <property type="entry name" value="NUDIX"/>
    <property type="match status" value="1"/>
</dbReference>
<keyword evidence="3" id="KW-1185">Reference proteome</keyword>
<organism evidence="2 3">
    <name type="scientific">Cryptosporidium meleagridis</name>
    <dbReference type="NCBI Taxonomy" id="93969"/>
    <lineage>
        <taxon>Eukaryota</taxon>
        <taxon>Sar</taxon>
        <taxon>Alveolata</taxon>
        <taxon>Apicomplexa</taxon>
        <taxon>Conoidasida</taxon>
        <taxon>Coccidia</taxon>
        <taxon>Eucoccidiorida</taxon>
        <taxon>Eimeriorina</taxon>
        <taxon>Cryptosporidiidae</taxon>
        <taxon>Cryptosporidium</taxon>
    </lineage>
</organism>
<proteinExistence type="predicted"/>
<dbReference type="PROSITE" id="PS51462">
    <property type="entry name" value="NUDIX"/>
    <property type="match status" value="1"/>
</dbReference>
<dbReference type="InterPro" id="IPR000086">
    <property type="entry name" value="NUDIX_hydrolase_dom"/>
</dbReference>
<dbReference type="EMBL" id="JIBK01000013">
    <property type="protein sequence ID" value="POM83390.1"/>
    <property type="molecule type" value="Genomic_DNA"/>
</dbReference>
<evidence type="ECO:0000259" key="1">
    <source>
        <dbReference type="PROSITE" id="PS51462"/>
    </source>
</evidence>
<dbReference type="Gene3D" id="3.90.79.10">
    <property type="entry name" value="Nucleoside Triphosphate Pyrophosphohydrolase"/>
    <property type="match status" value="1"/>
</dbReference>
<dbReference type="AlphaFoldDB" id="A0A2P4Z0A0"/>
<protein>
    <submittedName>
        <fullName evidence="2">NUDIX domain protein</fullName>
    </submittedName>
</protein>
<comment type="caution">
    <text evidence="2">The sequence shown here is derived from an EMBL/GenBank/DDBJ whole genome shotgun (WGS) entry which is preliminary data.</text>
</comment>
<feature type="domain" description="Nudix hydrolase" evidence="1">
    <location>
        <begin position="7"/>
        <end position="199"/>
    </location>
</feature>
<evidence type="ECO:0000313" key="3">
    <source>
        <dbReference type="Proteomes" id="UP000236928"/>
    </source>
</evidence>
<dbReference type="VEuPathDB" id="CryptoDB:CmeUKMEL1_07155"/>
<dbReference type="SUPFAM" id="SSF55811">
    <property type="entry name" value="Nudix"/>
    <property type="match status" value="1"/>
</dbReference>
<dbReference type="InterPro" id="IPR015797">
    <property type="entry name" value="NUDIX_hydrolase-like_dom_sf"/>
</dbReference>
<dbReference type="Proteomes" id="UP000236928">
    <property type="component" value="Unassembled WGS sequence"/>
</dbReference>
<reference evidence="2 3" key="1">
    <citation type="submission" date="2014-04" db="EMBL/GenBank/DDBJ databases">
        <title>Comparative Genomics of Cryptosporidium Species.</title>
        <authorList>
            <person name="Silva J.C."/>
            <person name="Su Q."/>
            <person name="Chalmers R."/>
            <person name="Chibucos M.C."/>
            <person name="Elwin K."/>
            <person name="Godinez A."/>
            <person name="Guo F."/>
            <person name="Huynh K."/>
            <person name="Orvis J."/>
            <person name="Ott S."/>
            <person name="Sadzewicz L."/>
            <person name="Sengamalay N."/>
            <person name="Shetty A."/>
            <person name="Sun M."/>
            <person name="Tallon L."/>
            <person name="Xiao L."/>
            <person name="Zhang H."/>
            <person name="Fraser C.M."/>
            <person name="Zhu G."/>
            <person name="Kissinger J."/>
            <person name="Widmer G."/>
        </authorList>
    </citation>
    <scope>NUCLEOTIDE SEQUENCE [LARGE SCALE GENOMIC DNA]</scope>
    <source>
        <strain evidence="2 3">UKMEL1</strain>
    </source>
</reference>
<dbReference type="OrthoDB" id="343877at2759"/>
<evidence type="ECO:0000313" key="2">
    <source>
        <dbReference type="EMBL" id="POM83390.1"/>
    </source>
</evidence>